<keyword evidence="2" id="KW-0812">Transmembrane</keyword>
<feature type="compositionally biased region" description="Pro residues" evidence="1">
    <location>
        <begin position="16"/>
        <end position="34"/>
    </location>
</feature>
<evidence type="ECO:0000256" key="1">
    <source>
        <dbReference type="SAM" id="MobiDB-lite"/>
    </source>
</evidence>
<organism evidence="3 4">
    <name type="scientific">Actinoplanes sandaracinus</name>
    <dbReference type="NCBI Taxonomy" id="3045177"/>
    <lineage>
        <taxon>Bacteria</taxon>
        <taxon>Bacillati</taxon>
        <taxon>Actinomycetota</taxon>
        <taxon>Actinomycetes</taxon>
        <taxon>Micromonosporales</taxon>
        <taxon>Micromonosporaceae</taxon>
        <taxon>Actinoplanes</taxon>
    </lineage>
</organism>
<name>A0ABT6WF98_9ACTN</name>
<dbReference type="RefSeq" id="WP_282758030.1">
    <property type="nucleotide sequence ID" value="NZ_JASCTH010000004.1"/>
</dbReference>
<sequence length="166" mass="16840">MTDPAVPPQAGGAVPPSFPPPNAGAQGFPPPPGVQFPGAPEVKPKKKFLAKALGILGTLAVIAIVVVIKIGIGSAFAEDATKDAKAGDCIGSKSELAETASEIKAEIVDCSSSAAKYTVLDRVEGVKDVNSPACDAILKEKLKDGEKGNIIASAEGEGYLLCVKTN</sequence>
<feature type="transmembrane region" description="Helical" evidence="2">
    <location>
        <begin position="52"/>
        <end position="72"/>
    </location>
</feature>
<keyword evidence="4" id="KW-1185">Reference proteome</keyword>
<evidence type="ECO:0000313" key="3">
    <source>
        <dbReference type="EMBL" id="MDI6098398.1"/>
    </source>
</evidence>
<protein>
    <submittedName>
        <fullName evidence="3">Uncharacterized protein</fullName>
    </submittedName>
</protein>
<gene>
    <name evidence="3" type="ORF">QLQ12_07255</name>
</gene>
<evidence type="ECO:0000256" key="2">
    <source>
        <dbReference type="SAM" id="Phobius"/>
    </source>
</evidence>
<accession>A0ABT6WF98</accession>
<reference evidence="3 4" key="1">
    <citation type="submission" date="2023-05" db="EMBL/GenBank/DDBJ databases">
        <title>Actinoplanes sp. NEAU-A12 genome sequencing.</title>
        <authorList>
            <person name="Wang Z.-S."/>
        </authorList>
    </citation>
    <scope>NUCLEOTIDE SEQUENCE [LARGE SCALE GENOMIC DNA]</scope>
    <source>
        <strain evidence="3 4">NEAU-A12</strain>
    </source>
</reference>
<comment type="caution">
    <text evidence="3">The sequence shown here is derived from an EMBL/GenBank/DDBJ whole genome shotgun (WGS) entry which is preliminary data.</text>
</comment>
<dbReference type="EMBL" id="JASCTH010000004">
    <property type="protein sequence ID" value="MDI6098398.1"/>
    <property type="molecule type" value="Genomic_DNA"/>
</dbReference>
<keyword evidence="2" id="KW-0472">Membrane</keyword>
<feature type="region of interest" description="Disordered" evidence="1">
    <location>
        <begin position="1"/>
        <end position="39"/>
    </location>
</feature>
<evidence type="ECO:0000313" key="4">
    <source>
        <dbReference type="Proteomes" id="UP001241758"/>
    </source>
</evidence>
<proteinExistence type="predicted"/>
<keyword evidence="2" id="KW-1133">Transmembrane helix</keyword>
<dbReference type="Proteomes" id="UP001241758">
    <property type="component" value="Unassembled WGS sequence"/>
</dbReference>